<accession>A0A058Z331</accession>
<dbReference type="OrthoDB" id="116827at2759"/>
<feature type="domain" description="Nitric oxide synthase-interacting protein zinc-finger" evidence="4">
    <location>
        <begin position="5"/>
        <end position="77"/>
    </location>
</feature>
<dbReference type="PANTHER" id="PTHR13063:SF10">
    <property type="entry name" value="NITRIC OXIDE SYNTHASE-INTERACTING PROTEIN"/>
    <property type="match status" value="1"/>
</dbReference>
<feature type="compositionally biased region" description="Polar residues" evidence="3">
    <location>
        <begin position="150"/>
        <end position="160"/>
    </location>
</feature>
<dbReference type="InterPro" id="IPR031790">
    <property type="entry name" value="Znf-NOSIP"/>
</dbReference>
<sequence>MGRKGKNSTTRHCYSTRERQLDSRESKWGTQRLRLSGDSQHRWDHCWITQQRPSRPVITPDGYLYDYEAILENLLVQRQQLVAARDEQAQARKRQADRRQREQVRDRAKRVRQFEALDSGVISASSTGPDPKKAIAVSSATGLDVPAAHSTDSSLESAADTSDRSDVRSSFWIPENAPELDSDEEDARLQQAPIPKSPSCPISGRPLRMKDLIRVVFTPVSDPDCARGDTPWMCPVTHETLTDVTSVVVLRQSGYIVSRAALDQAIAKDRLDPFAPAGAPKMDLARDVIPLKTGGTSFAASADADALIVKKVNPAFN</sequence>
<dbReference type="SUPFAM" id="SSF57850">
    <property type="entry name" value="RING/U-box"/>
    <property type="match status" value="1"/>
</dbReference>
<protein>
    <recommendedName>
        <fullName evidence="4">Nitric oxide synthase-interacting protein zinc-finger domain-containing protein</fullName>
    </recommendedName>
</protein>
<keyword evidence="2" id="KW-0539">Nucleus</keyword>
<reference evidence="5" key="1">
    <citation type="submission" date="2013-04" db="EMBL/GenBank/DDBJ databases">
        <title>The Genome Sequence of Fonticula alba ATCC 38817.</title>
        <authorList>
            <consortium name="The Broad Institute Genomics Platform"/>
            <person name="Russ C."/>
            <person name="Cuomo C."/>
            <person name="Burger G."/>
            <person name="Gray M.W."/>
            <person name="Holland P.W.H."/>
            <person name="King N."/>
            <person name="Lang F.B.F."/>
            <person name="Roger A.J."/>
            <person name="Ruiz-Trillo I."/>
            <person name="Brown M."/>
            <person name="Walker B."/>
            <person name="Young S."/>
            <person name="Zeng Q."/>
            <person name="Gargeya S."/>
            <person name="Fitzgerald M."/>
            <person name="Haas B."/>
            <person name="Abouelleil A."/>
            <person name="Allen A.W."/>
            <person name="Alvarado L."/>
            <person name="Arachchi H.M."/>
            <person name="Berlin A.M."/>
            <person name="Chapman S.B."/>
            <person name="Gainer-Dewar J."/>
            <person name="Goldberg J."/>
            <person name="Griggs A."/>
            <person name="Gujja S."/>
            <person name="Hansen M."/>
            <person name="Howarth C."/>
            <person name="Imamovic A."/>
            <person name="Ireland A."/>
            <person name="Larimer J."/>
            <person name="McCowan C."/>
            <person name="Murphy C."/>
            <person name="Pearson M."/>
            <person name="Poon T.W."/>
            <person name="Priest M."/>
            <person name="Roberts A."/>
            <person name="Saif S."/>
            <person name="Shea T."/>
            <person name="Sisk P."/>
            <person name="Sykes S."/>
            <person name="Wortman J."/>
            <person name="Nusbaum C."/>
            <person name="Birren B."/>
        </authorList>
    </citation>
    <scope>NUCLEOTIDE SEQUENCE [LARGE SCALE GENOMIC DNA]</scope>
    <source>
        <strain evidence="5">ATCC 38817</strain>
    </source>
</reference>
<feature type="region of interest" description="Disordered" evidence="3">
    <location>
        <begin position="145"/>
        <end position="203"/>
    </location>
</feature>
<name>A0A058Z331_FONAL</name>
<comment type="subcellular location">
    <subcellularLocation>
        <location evidence="1">Nucleus</location>
    </subcellularLocation>
</comment>
<dbReference type="InterPro" id="IPR016818">
    <property type="entry name" value="NOSIP"/>
</dbReference>
<dbReference type="Proteomes" id="UP000030693">
    <property type="component" value="Unassembled WGS sequence"/>
</dbReference>
<gene>
    <name evidence="5" type="ORF">H696_04992</name>
</gene>
<dbReference type="GeneID" id="20529717"/>
<dbReference type="STRING" id="691883.A0A058Z331"/>
<dbReference type="AlphaFoldDB" id="A0A058Z331"/>
<keyword evidence="6" id="KW-1185">Reference proteome</keyword>
<dbReference type="RefSeq" id="XP_009497136.1">
    <property type="nucleotide sequence ID" value="XM_009498861.1"/>
</dbReference>
<evidence type="ECO:0000313" key="5">
    <source>
        <dbReference type="EMBL" id="KCV68704.1"/>
    </source>
</evidence>
<organism evidence="5">
    <name type="scientific">Fonticula alba</name>
    <name type="common">Slime mold</name>
    <dbReference type="NCBI Taxonomy" id="691883"/>
    <lineage>
        <taxon>Eukaryota</taxon>
        <taxon>Rotosphaerida</taxon>
        <taxon>Fonticulaceae</taxon>
        <taxon>Fonticula</taxon>
    </lineage>
</organism>
<proteinExistence type="predicted"/>
<evidence type="ECO:0000256" key="2">
    <source>
        <dbReference type="ARBA" id="ARBA00023242"/>
    </source>
</evidence>
<feature type="region of interest" description="Disordered" evidence="3">
    <location>
        <begin position="1"/>
        <end position="33"/>
    </location>
</feature>
<dbReference type="GO" id="GO:0061630">
    <property type="term" value="F:ubiquitin protein ligase activity"/>
    <property type="evidence" value="ECO:0007669"/>
    <property type="project" value="InterPro"/>
</dbReference>
<feature type="compositionally biased region" description="Basic and acidic residues" evidence="3">
    <location>
        <begin position="15"/>
        <end position="27"/>
    </location>
</feature>
<dbReference type="PANTHER" id="PTHR13063">
    <property type="entry name" value="ENOS INTERACTING PROTEIN"/>
    <property type="match status" value="1"/>
</dbReference>
<dbReference type="OMA" id="LENVHEH"/>
<evidence type="ECO:0000313" key="6">
    <source>
        <dbReference type="Proteomes" id="UP000030693"/>
    </source>
</evidence>
<dbReference type="eggNOG" id="KOG3039">
    <property type="taxonomic scope" value="Eukaryota"/>
</dbReference>
<evidence type="ECO:0000259" key="4">
    <source>
        <dbReference type="Pfam" id="PF15906"/>
    </source>
</evidence>
<dbReference type="GO" id="GO:0005634">
    <property type="term" value="C:nucleus"/>
    <property type="evidence" value="ECO:0007669"/>
    <property type="project" value="UniProtKB-SubCell"/>
</dbReference>
<dbReference type="EMBL" id="KB932208">
    <property type="protein sequence ID" value="KCV68704.1"/>
    <property type="molecule type" value="Genomic_DNA"/>
</dbReference>
<evidence type="ECO:0000256" key="3">
    <source>
        <dbReference type="SAM" id="MobiDB-lite"/>
    </source>
</evidence>
<dbReference type="Pfam" id="PF15906">
    <property type="entry name" value="zf-NOSIP"/>
    <property type="match status" value="1"/>
</dbReference>
<evidence type="ECO:0000256" key="1">
    <source>
        <dbReference type="ARBA" id="ARBA00004123"/>
    </source>
</evidence>